<dbReference type="eggNOG" id="ENOG502SMN8">
    <property type="taxonomic scope" value="Eukaryota"/>
</dbReference>
<dbReference type="GO" id="GO:0005634">
    <property type="term" value="C:nucleus"/>
    <property type="evidence" value="ECO:0000318"/>
    <property type="project" value="GO_Central"/>
</dbReference>
<dbReference type="InParanoid" id="Q5B924"/>
<proteinExistence type="predicted"/>
<keyword evidence="1" id="KW-0539">Nucleus</keyword>
<evidence type="ECO:0000313" key="3">
    <source>
        <dbReference type="EMBL" id="CBF83676.1"/>
    </source>
</evidence>
<accession>C8VJ22</accession>
<dbReference type="HOGENOM" id="CLU_419203_0_0_1"/>
<sequence length="654" mass="71695">MTKAIPTENTTRLLPQQPRNSPDVAQAVCGVGSGDASNCIDKNFDCNYGLQVTFLAKNSITVRADELEQSGDAASTKKGSYSKIQFVNEDPLSIDNLVTPQVSSPESNVETASTPLPLPFSASPRGLLPGKENGKGSVHYSVSDRETLFTEPYIEERETSNTYRGARSHSQHHETLAPWEHDGHAHAHLDRAPTPPVTLESTIPPSTFSAKDEYAVQGLLALGTQPGSCPAPESGSGSGSGNSGAIPGPIIARADNHGNGEIGPVVDAEGTPDRMISVMSAGFVDGILQPTIGHDVSPPAPSILDFDIGGSNVNSYSFPRQMSDYKTMPQTWKLQLLQNYRYHVAPWLDILDLSHSFGITVLQIAFDSSTERLLHAILALSDTSMRVRQDRGYSDAAIQLDPHFYSHSFQAVHYEDTTASYSDSLVNAAVDETEAMLLRLFEKLGKLVADVARAWAMDRDQYEQDGRSNCYEYRQLRSLVDRAYGLGMDSAIYWMVLRMDLGMSLANNTPLRILLPPHSLPSLSRLVRIENTHERVSHYAQALLSLCGKALNIYHQQDAAPAHQAANPDNWFQVFEKLSQWYYLRPQEFHPMVELNHDGVDALSAGKCKPRTATALLNQHQKLNPHSPVLSPLWHAHRGRVLGSLSAGILSCRG</sequence>
<dbReference type="GO" id="GO:0000976">
    <property type="term" value="F:transcription cis-regulatory region binding"/>
    <property type="evidence" value="ECO:0000318"/>
    <property type="project" value="GO_Central"/>
</dbReference>
<evidence type="ECO:0000313" key="4">
    <source>
        <dbReference type="Proteomes" id="UP000000560"/>
    </source>
</evidence>
<evidence type="ECO:0000256" key="2">
    <source>
        <dbReference type="SAM" id="MobiDB-lite"/>
    </source>
</evidence>
<evidence type="ECO:0000256" key="1">
    <source>
        <dbReference type="ARBA" id="ARBA00023242"/>
    </source>
</evidence>
<dbReference type="RefSeq" id="XP_660560.1">
    <property type="nucleotide sequence ID" value="XM_655468.1"/>
</dbReference>
<feature type="compositionally biased region" description="Polar residues" evidence="2">
    <location>
        <begin position="7"/>
        <end position="20"/>
    </location>
</feature>
<organism evidence="3 4">
    <name type="scientific">Emericella nidulans (strain FGSC A4 / ATCC 38163 / CBS 112.46 / NRRL 194 / M139)</name>
    <name type="common">Aspergillus nidulans</name>
    <dbReference type="NCBI Taxonomy" id="227321"/>
    <lineage>
        <taxon>Eukaryota</taxon>
        <taxon>Fungi</taxon>
        <taxon>Dikarya</taxon>
        <taxon>Ascomycota</taxon>
        <taxon>Pezizomycotina</taxon>
        <taxon>Eurotiomycetes</taxon>
        <taxon>Eurotiomycetidae</taxon>
        <taxon>Eurotiales</taxon>
        <taxon>Aspergillaceae</taxon>
        <taxon>Aspergillus</taxon>
        <taxon>Aspergillus subgen. Nidulantes</taxon>
    </lineage>
</organism>
<protein>
    <recommendedName>
        <fullName evidence="5">Transcription factor domain-containing protein</fullName>
    </recommendedName>
</protein>
<dbReference type="KEGG" id="ani:ANIA_02956"/>
<name>Q5B924_EMENI</name>
<feature type="compositionally biased region" description="Low complexity" evidence="2">
    <location>
        <begin position="243"/>
        <end position="252"/>
    </location>
</feature>
<reference evidence="4" key="1">
    <citation type="journal article" date="2005" name="Nature">
        <title>Sequencing of Aspergillus nidulans and comparative analysis with A. fumigatus and A. oryzae.</title>
        <authorList>
            <person name="Galagan J.E."/>
            <person name="Calvo S.E."/>
            <person name="Cuomo C."/>
            <person name="Ma L.J."/>
            <person name="Wortman J.R."/>
            <person name="Batzoglou S."/>
            <person name="Lee S.I."/>
            <person name="Basturkmen M."/>
            <person name="Spevak C.C."/>
            <person name="Clutterbuck J."/>
            <person name="Kapitonov V."/>
            <person name="Jurka J."/>
            <person name="Scazzocchio C."/>
            <person name="Farman M."/>
            <person name="Butler J."/>
            <person name="Purcell S."/>
            <person name="Harris S."/>
            <person name="Braus G.H."/>
            <person name="Draht O."/>
            <person name="Busch S."/>
            <person name="D'Enfert C."/>
            <person name="Bouchier C."/>
            <person name="Goldman G.H."/>
            <person name="Bell-Pedersen D."/>
            <person name="Griffiths-Jones S."/>
            <person name="Doonan J.H."/>
            <person name="Yu J."/>
            <person name="Vienken K."/>
            <person name="Pain A."/>
            <person name="Freitag M."/>
            <person name="Selker E.U."/>
            <person name="Archer D.B."/>
            <person name="Penalva M.A."/>
            <person name="Oakley B.R."/>
            <person name="Momany M."/>
            <person name="Tanaka T."/>
            <person name="Kumagai T."/>
            <person name="Asai K."/>
            <person name="Machida M."/>
            <person name="Nierman W.C."/>
            <person name="Denning D.W."/>
            <person name="Caddick M."/>
            <person name="Hynes M."/>
            <person name="Paoletti M."/>
            <person name="Fischer R."/>
            <person name="Miller B."/>
            <person name="Dyer P."/>
            <person name="Sachs M.S."/>
            <person name="Osmani S.A."/>
            <person name="Birren B.W."/>
        </authorList>
    </citation>
    <scope>NUCLEOTIDE SEQUENCE [LARGE SCALE GENOMIC DNA]</scope>
    <source>
        <strain evidence="4">FGSC A4 / ATCC 38163 / CBS 112.46 / NRRL 194 / M139</strain>
    </source>
</reference>
<dbReference type="OMA" id="FTRCRTG"/>
<accession>Q5B924</accession>
<evidence type="ECO:0008006" key="5">
    <source>
        <dbReference type="Google" id="ProtNLM"/>
    </source>
</evidence>
<dbReference type="VEuPathDB" id="FungiDB:AN2956"/>
<dbReference type="GeneID" id="2874021"/>
<dbReference type="Proteomes" id="UP000000560">
    <property type="component" value="Chromosome VI"/>
</dbReference>
<dbReference type="GO" id="GO:0003700">
    <property type="term" value="F:DNA-binding transcription factor activity"/>
    <property type="evidence" value="ECO:0000318"/>
    <property type="project" value="GO_Central"/>
</dbReference>
<gene>
    <name evidence="3" type="ORF">ANIA_02956</name>
</gene>
<feature type="region of interest" description="Disordered" evidence="2">
    <location>
        <begin position="225"/>
        <end position="268"/>
    </location>
</feature>
<dbReference type="PANTHER" id="PTHR37534:SF24">
    <property type="entry name" value="MISCELLANEOUS ZN(II)2CYS6 TRANSCRIPTION FACTOR (EUROFUNG)-RELATED"/>
    <property type="match status" value="1"/>
</dbReference>
<keyword evidence="4" id="KW-1185">Reference proteome</keyword>
<dbReference type="GO" id="GO:0045944">
    <property type="term" value="P:positive regulation of transcription by RNA polymerase II"/>
    <property type="evidence" value="ECO:0000318"/>
    <property type="project" value="GO_Central"/>
</dbReference>
<feature type="region of interest" description="Disordered" evidence="2">
    <location>
        <begin position="1"/>
        <end position="22"/>
    </location>
</feature>
<dbReference type="AlphaFoldDB" id="Q5B924"/>
<dbReference type="PANTHER" id="PTHR37534">
    <property type="entry name" value="TRANSCRIPTIONAL ACTIVATOR PROTEIN UGA3"/>
    <property type="match status" value="1"/>
</dbReference>
<dbReference type="OrthoDB" id="4475584at2759"/>
<reference evidence="4" key="2">
    <citation type="journal article" date="2009" name="Fungal Genet. Biol.">
        <title>The 2008 update of the Aspergillus nidulans genome annotation: a community effort.</title>
        <authorList>
            <person name="Wortman J.R."/>
            <person name="Gilsenan J.M."/>
            <person name="Joardar V."/>
            <person name="Deegan J."/>
            <person name="Clutterbuck J."/>
            <person name="Andersen M.R."/>
            <person name="Archer D."/>
            <person name="Bencina M."/>
            <person name="Braus G."/>
            <person name="Coutinho P."/>
            <person name="von Dohren H."/>
            <person name="Doonan J."/>
            <person name="Driessen A.J."/>
            <person name="Durek P."/>
            <person name="Espeso E."/>
            <person name="Fekete E."/>
            <person name="Flipphi M."/>
            <person name="Estrada C.G."/>
            <person name="Geysens S."/>
            <person name="Goldman G."/>
            <person name="de Groot P.W."/>
            <person name="Hansen K."/>
            <person name="Harris S.D."/>
            <person name="Heinekamp T."/>
            <person name="Helmstaedt K."/>
            <person name="Henrissat B."/>
            <person name="Hofmann G."/>
            <person name="Homan T."/>
            <person name="Horio T."/>
            <person name="Horiuchi H."/>
            <person name="James S."/>
            <person name="Jones M."/>
            <person name="Karaffa L."/>
            <person name="Karanyi Z."/>
            <person name="Kato M."/>
            <person name="Keller N."/>
            <person name="Kelly D.E."/>
            <person name="Kiel J.A."/>
            <person name="Kim J.M."/>
            <person name="van der Klei I.J."/>
            <person name="Klis F.M."/>
            <person name="Kovalchuk A."/>
            <person name="Krasevec N."/>
            <person name="Kubicek C.P."/>
            <person name="Liu B."/>
            <person name="Maccabe A."/>
            <person name="Meyer V."/>
            <person name="Mirabito P."/>
            <person name="Miskei M."/>
            <person name="Mos M."/>
            <person name="Mullins J."/>
            <person name="Nelson D.R."/>
            <person name="Nielsen J."/>
            <person name="Oakley B.R."/>
            <person name="Osmani S.A."/>
            <person name="Pakula T."/>
            <person name="Paszewski A."/>
            <person name="Paulsen I."/>
            <person name="Pilsyk S."/>
            <person name="Pocsi I."/>
            <person name="Punt P.J."/>
            <person name="Ram A.F."/>
            <person name="Ren Q."/>
            <person name="Robellet X."/>
            <person name="Robson G."/>
            <person name="Seiboth B."/>
            <person name="van Solingen P."/>
            <person name="Specht T."/>
            <person name="Sun J."/>
            <person name="Taheri-Talesh N."/>
            <person name="Takeshita N."/>
            <person name="Ussery D."/>
            <person name="vanKuyk P.A."/>
            <person name="Visser H."/>
            <person name="van de Vondervoort P.J."/>
            <person name="de Vries R.P."/>
            <person name="Walton J."/>
            <person name="Xiang X."/>
            <person name="Xiong Y."/>
            <person name="Zeng A.P."/>
            <person name="Brandt B.W."/>
            <person name="Cornell M.J."/>
            <person name="van den Hondel C.A."/>
            <person name="Visser J."/>
            <person name="Oliver S.G."/>
            <person name="Turner G."/>
        </authorList>
    </citation>
    <scope>GENOME REANNOTATION</scope>
    <source>
        <strain evidence="4">FGSC A4 / ATCC 38163 / CBS 112.46 / NRRL 194 / M139</strain>
    </source>
</reference>
<dbReference type="EMBL" id="BN001306">
    <property type="protein sequence ID" value="CBF83676.1"/>
    <property type="molecule type" value="Genomic_DNA"/>
</dbReference>
<feature type="compositionally biased region" description="Low complexity" evidence="2">
    <location>
        <begin position="226"/>
        <end position="235"/>
    </location>
</feature>